<evidence type="ECO:0000313" key="3">
    <source>
        <dbReference type="EMBL" id="CAA2617225.1"/>
    </source>
</evidence>
<evidence type="ECO:0000313" key="5">
    <source>
        <dbReference type="Proteomes" id="UP000663760"/>
    </source>
</evidence>
<dbReference type="SUPFAM" id="SSF51735">
    <property type="entry name" value="NAD(P)-binding Rossmann-fold domains"/>
    <property type="match status" value="1"/>
</dbReference>
<keyword evidence="2" id="KW-0560">Oxidoreductase</keyword>
<comment type="similarity">
    <text evidence="1">Belongs to the short-chain dehydrogenases/reductases (SDR) family.</text>
</comment>
<dbReference type="InterPro" id="IPR002347">
    <property type="entry name" value="SDR_fam"/>
</dbReference>
<evidence type="ECO:0000256" key="2">
    <source>
        <dbReference type="ARBA" id="ARBA00023002"/>
    </source>
</evidence>
<dbReference type="GO" id="GO:0016491">
    <property type="term" value="F:oxidoreductase activity"/>
    <property type="evidence" value="ECO:0007669"/>
    <property type="project" value="UniProtKB-KW"/>
</dbReference>
<reference evidence="4" key="1">
    <citation type="submission" date="2020-02" db="EMBL/GenBank/DDBJ databases">
        <authorList>
            <person name="Scholz U."/>
            <person name="Mascher M."/>
            <person name="Fiebig A."/>
        </authorList>
    </citation>
    <scope>NUCLEOTIDE SEQUENCE</scope>
</reference>
<evidence type="ECO:0000256" key="1">
    <source>
        <dbReference type="ARBA" id="ARBA00006484"/>
    </source>
</evidence>
<dbReference type="PANTHER" id="PTHR43180:SF95">
    <property type="entry name" value="OS07G0691600 PROTEIN"/>
    <property type="match status" value="1"/>
</dbReference>
<dbReference type="OrthoDB" id="676515at2759"/>
<proteinExistence type="inferred from homology"/>
<organism evidence="4 5">
    <name type="scientific">Spirodela intermedia</name>
    <name type="common">Intermediate duckweed</name>
    <dbReference type="NCBI Taxonomy" id="51605"/>
    <lineage>
        <taxon>Eukaryota</taxon>
        <taxon>Viridiplantae</taxon>
        <taxon>Streptophyta</taxon>
        <taxon>Embryophyta</taxon>
        <taxon>Tracheophyta</taxon>
        <taxon>Spermatophyta</taxon>
        <taxon>Magnoliopsida</taxon>
        <taxon>Liliopsida</taxon>
        <taxon>Araceae</taxon>
        <taxon>Lemnoideae</taxon>
        <taxon>Spirodela</taxon>
    </lineage>
</organism>
<accession>A0A7I8K791</accession>
<dbReference type="Pfam" id="PF00106">
    <property type="entry name" value="adh_short"/>
    <property type="match status" value="1"/>
</dbReference>
<dbReference type="AlphaFoldDB" id="A0A7I8K791"/>
<name>A0A7I8K791_SPIIN</name>
<dbReference type="PANTHER" id="PTHR43180">
    <property type="entry name" value="3-OXOACYL-(ACYL-CARRIER-PROTEIN) REDUCTASE (AFU_ORTHOLOGUE AFUA_6G11210)"/>
    <property type="match status" value="1"/>
</dbReference>
<dbReference type="EMBL" id="LR743590">
    <property type="protein sequence ID" value="CAA2617225.1"/>
    <property type="molecule type" value="Genomic_DNA"/>
</dbReference>
<keyword evidence="5" id="KW-1185">Reference proteome</keyword>
<dbReference type="Gene3D" id="3.40.50.720">
    <property type="entry name" value="NAD(P)-binding Rossmann-like Domain"/>
    <property type="match status" value="1"/>
</dbReference>
<gene>
    <name evidence="3" type="ORF">SI7747_03003394</name>
    <name evidence="4" type="ORF">SI8410_03003721</name>
</gene>
<dbReference type="Proteomes" id="UP000663760">
    <property type="component" value="Chromosome 3"/>
</dbReference>
<dbReference type="EMBL" id="LR746266">
    <property type="protein sequence ID" value="CAA7392881.1"/>
    <property type="molecule type" value="Genomic_DNA"/>
</dbReference>
<protein>
    <submittedName>
        <fullName evidence="4">Uncharacterized protein</fullName>
    </submittedName>
</protein>
<sequence length="69" mass="7280">MIVTASEERWRSHGKVAVVTGGSRGIGEATARLFVWHGARVVVADVEDIAGEHLAASLSPSLFWSGCST</sequence>
<evidence type="ECO:0000313" key="4">
    <source>
        <dbReference type="EMBL" id="CAA7392881.1"/>
    </source>
</evidence>
<dbReference type="InterPro" id="IPR036291">
    <property type="entry name" value="NAD(P)-bd_dom_sf"/>
</dbReference>